<dbReference type="Pfam" id="PF00990">
    <property type="entry name" value="GGDEF"/>
    <property type="match status" value="1"/>
</dbReference>
<protein>
    <submittedName>
        <fullName evidence="4">Diguanylate phosphodiesterase</fullName>
    </submittedName>
</protein>
<dbReference type="InterPro" id="IPR050706">
    <property type="entry name" value="Cyclic-di-GMP_PDE-like"/>
</dbReference>
<keyword evidence="1" id="KW-0472">Membrane</keyword>
<dbReference type="AlphaFoldDB" id="A0A1Y5MHB5"/>
<dbReference type="Pfam" id="PF00563">
    <property type="entry name" value="EAL"/>
    <property type="match status" value="1"/>
</dbReference>
<dbReference type="SMART" id="SM00267">
    <property type="entry name" value="GGDEF"/>
    <property type="match status" value="1"/>
</dbReference>
<dbReference type="SUPFAM" id="SSF55073">
    <property type="entry name" value="Nucleotide cyclase"/>
    <property type="match status" value="1"/>
</dbReference>
<feature type="transmembrane region" description="Helical" evidence="1">
    <location>
        <begin position="12"/>
        <end position="30"/>
    </location>
</feature>
<dbReference type="InterPro" id="IPR029787">
    <property type="entry name" value="Nucleotide_cyclase"/>
</dbReference>
<evidence type="ECO:0000259" key="3">
    <source>
        <dbReference type="PROSITE" id="PS50887"/>
    </source>
</evidence>
<dbReference type="PROSITE" id="PS50883">
    <property type="entry name" value="EAL"/>
    <property type="match status" value="1"/>
</dbReference>
<dbReference type="InterPro" id="IPR000160">
    <property type="entry name" value="GGDEF_dom"/>
</dbReference>
<dbReference type="Gene3D" id="3.30.70.270">
    <property type="match status" value="1"/>
</dbReference>
<dbReference type="InterPro" id="IPR035919">
    <property type="entry name" value="EAL_sf"/>
</dbReference>
<dbReference type="PANTHER" id="PTHR33121:SF79">
    <property type="entry name" value="CYCLIC DI-GMP PHOSPHODIESTERASE PDED-RELATED"/>
    <property type="match status" value="1"/>
</dbReference>
<evidence type="ECO:0000256" key="1">
    <source>
        <dbReference type="SAM" id="Phobius"/>
    </source>
</evidence>
<keyword evidence="1" id="KW-1133">Transmembrane helix</keyword>
<dbReference type="EMBL" id="NDYN01000004">
    <property type="protein sequence ID" value="OUT07978.1"/>
    <property type="molecule type" value="Genomic_DNA"/>
</dbReference>
<comment type="caution">
    <text evidence="4">The sequence shown here is derived from an EMBL/GenBank/DDBJ whole genome shotgun (WGS) entry which is preliminary data.</text>
</comment>
<proteinExistence type="predicted"/>
<keyword evidence="1" id="KW-0812">Transmembrane</keyword>
<evidence type="ECO:0000313" key="4">
    <source>
        <dbReference type="EMBL" id="OUT07978.1"/>
    </source>
</evidence>
<dbReference type="InterPro" id="IPR043128">
    <property type="entry name" value="Rev_trsase/Diguanyl_cyclase"/>
</dbReference>
<dbReference type="Gene3D" id="3.20.20.450">
    <property type="entry name" value="EAL domain"/>
    <property type="match status" value="1"/>
</dbReference>
<dbReference type="InterPro" id="IPR001633">
    <property type="entry name" value="EAL_dom"/>
</dbReference>
<dbReference type="GO" id="GO:0071111">
    <property type="term" value="F:cyclic-guanylate-specific phosphodiesterase activity"/>
    <property type="evidence" value="ECO:0007669"/>
    <property type="project" value="InterPro"/>
</dbReference>
<dbReference type="SUPFAM" id="SSF141868">
    <property type="entry name" value="EAL domain-like"/>
    <property type="match status" value="1"/>
</dbReference>
<sequence>MPSDESQKKHFSMVKTVTLVVVLLFAFFVAENLTIYSYKYNNALSTNNFDLKKKTEYLTDQYVNYFKNISKFSVSDFQNYIADNAVGDVFLLKENGKNGFKIEASSDKSLVNKDYEDNSCGDIYSHDFQKDYFKAEILPENSAKVCMFVAVNDYILGFKAHIDQRITGTSDEFYFQWLMKNMALTLILSSIGLFLGLAVCLWFVFKYLNIKFDYLKVKEESTIKIAELKERLYIDPITGLFNKAALLKDVSEYKYPKVILMDIDDFGKMNDYYGKYVCDQILKQMANLIKEFAKNENMKAYCIEADRFALVEDNNDFIDRYEELAENLLDIFKGRMLSIKDENGVEVDDIEIHNTIGFALDSDQTLRKATIALKSAKTLDKDYVCYFKGLSQKDEYANQIERSKLIQNATINDNIVPYFQPIFDEKKIPIKYECLIRILDRDDVISPSVFLDISKRIKRYADLEKQLIKKCFEHLTEDPNLVLSINLSSRDMIDGDVSALVLNLLNKHNVAGRIVFEIVEDEELKSAERVSVFIERAKSMGAMIAIDDFGSGYSNFSYIIKIKPDYVKIDGSIIKDIDINKDSYAIASAIVAFANDLGIKTIAEYVHSKEIFNVCKEIGIDEFQGFYLGIPSKKAF</sequence>
<name>A0A1Y5MHB5_9BACT</name>
<reference evidence="4 5" key="1">
    <citation type="submission" date="2017-04" db="EMBL/GenBank/DDBJ databases">
        <title>Complete genome of Campylobacter concisus ATCC 33237T and draft genomes for an additional eight well characterized C. concisus strains.</title>
        <authorList>
            <person name="Cornelius A.J."/>
            <person name="Miller W.G."/>
            <person name="Lastovica A.J."/>
            <person name="On S.L."/>
            <person name="French N.P."/>
            <person name="Vandenberg O."/>
            <person name="Biggs P.J."/>
        </authorList>
    </citation>
    <scope>NUCLEOTIDE SEQUENCE [LARGE SCALE GENOMIC DNA]</scope>
    <source>
        <strain evidence="4 5">CCUG 19995</strain>
    </source>
</reference>
<gene>
    <name evidence="4" type="ORF">B9N65_04010</name>
</gene>
<dbReference type="PROSITE" id="PS50887">
    <property type="entry name" value="GGDEF"/>
    <property type="match status" value="1"/>
</dbReference>
<feature type="transmembrane region" description="Helical" evidence="1">
    <location>
        <begin position="183"/>
        <end position="205"/>
    </location>
</feature>
<dbReference type="PANTHER" id="PTHR33121">
    <property type="entry name" value="CYCLIC DI-GMP PHOSPHODIESTERASE PDEF"/>
    <property type="match status" value="1"/>
</dbReference>
<dbReference type="CDD" id="cd01948">
    <property type="entry name" value="EAL"/>
    <property type="match status" value="1"/>
</dbReference>
<evidence type="ECO:0000259" key="2">
    <source>
        <dbReference type="PROSITE" id="PS50883"/>
    </source>
</evidence>
<evidence type="ECO:0000313" key="5">
    <source>
        <dbReference type="Proteomes" id="UP000196317"/>
    </source>
</evidence>
<dbReference type="SMART" id="SM00052">
    <property type="entry name" value="EAL"/>
    <property type="match status" value="1"/>
</dbReference>
<dbReference type="Proteomes" id="UP000196317">
    <property type="component" value="Unassembled WGS sequence"/>
</dbReference>
<dbReference type="RefSeq" id="WP_087582903.1">
    <property type="nucleotide sequence ID" value="NZ_NDYN01000004.1"/>
</dbReference>
<accession>A0A1Y5MHB5</accession>
<feature type="domain" description="GGDEF" evidence="3">
    <location>
        <begin position="254"/>
        <end position="389"/>
    </location>
</feature>
<feature type="domain" description="EAL" evidence="2">
    <location>
        <begin position="399"/>
        <end position="636"/>
    </location>
</feature>
<organism evidence="4 5">
    <name type="scientific">Campylobacter concisus</name>
    <dbReference type="NCBI Taxonomy" id="199"/>
    <lineage>
        <taxon>Bacteria</taxon>
        <taxon>Pseudomonadati</taxon>
        <taxon>Campylobacterota</taxon>
        <taxon>Epsilonproteobacteria</taxon>
        <taxon>Campylobacterales</taxon>
        <taxon>Campylobacteraceae</taxon>
        <taxon>Campylobacter</taxon>
    </lineage>
</organism>